<dbReference type="EMBL" id="ML991818">
    <property type="protein sequence ID" value="KAF2232181.1"/>
    <property type="molecule type" value="Genomic_DNA"/>
</dbReference>
<dbReference type="Gene3D" id="3.30.70.2850">
    <property type="match status" value="1"/>
</dbReference>
<dbReference type="PANTHER" id="PTHR35391">
    <property type="entry name" value="C2H2-TYPE DOMAIN-CONTAINING PROTEIN-RELATED"/>
    <property type="match status" value="1"/>
</dbReference>
<feature type="region of interest" description="Disordered" evidence="1">
    <location>
        <begin position="42"/>
        <end position="84"/>
    </location>
</feature>
<accession>A0A6A6H2T7</accession>
<dbReference type="AlphaFoldDB" id="A0A6A6H2T7"/>
<evidence type="ECO:0000313" key="4">
    <source>
        <dbReference type="Proteomes" id="UP000800092"/>
    </source>
</evidence>
<protein>
    <recommendedName>
        <fullName evidence="2">DUF6590 domain-containing protein</fullName>
    </recommendedName>
</protein>
<feature type="domain" description="DUF6590" evidence="2">
    <location>
        <begin position="193"/>
        <end position="343"/>
    </location>
</feature>
<feature type="region of interest" description="Disordered" evidence="1">
    <location>
        <begin position="108"/>
        <end position="183"/>
    </location>
</feature>
<gene>
    <name evidence="3" type="ORF">EV356DRAFT_578594</name>
</gene>
<organism evidence="3 4">
    <name type="scientific">Viridothelium virens</name>
    <name type="common">Speckled blister lichen</name>
    <name type="synonym">Trypethelium virens</name>
    <dbReference type="NCBI Taxonomy" id="1048519"/>
    <lineage>
        <taxon>Eukaryota</taxon>
        <taxon>Fungi</taxon>
        <taxon>Dikarya</taxon>
        <taxon>Ascomycota</taxon>
        <taxon>Pezizomycotina</taxon>
        <taxon>Dothideomycetes</taxon>
        <taxon>Dothideomycetes incertae sedis</taxon>
        <taxon>Trypetheliales</taxon>
        <taxon>Trypetheliaceae</taxon>
        <taxon>Viridothelium</taxon>
    </lineage>
</organism>
<reference evidence="3" key="1">
    <citation type="journal article" date="2020" name="Stud. Mycol.">
        <title>101 Dothideomycetes genomes: a test case for predicting lifestyles and emergence of pathogens.</title>
        <authorList>
            <person name="Haridas S."/>
            <person name="Albert R."/>
            <person name="Binder M."/>
            <person name="Bloem J."/>
            <person name="Labutti K."/>
            <person name="Salamov A."/>
            <person name="Andreopoulos B."/>
            <person name="Baker S."/>
            <person name="Barry K."/>
            <person name="Bills G."/>
            <person name="Bluhm B."/>
            <person name="Cannon C."/>
            <person name="Castanera R."/>
            <person name="Culley D."/>
            <person name="Daum C."/>
            <person name="Ezra D."/>
            <person name="Gonzalez J."/>
            <person name="Henrissat B."/>
            <person name="Kuo A."/>
            <person name="Liang C."/>
            <person name="Lipzen A."/>
            <person name="Lutzoni F."/>
            <person name="Magnuson J."/>
            <person name="Mondo S."/>
            <person name="Nolan M."/>
            <person name="Ohm R."/>
            <person name="Pangilinan J."/>
            <person name="Park H.-J."/>
            <person name="Ramirez L."/>
            <person name="Alfaro M."/>
            <person name="Sun H."/>
            <person name="Tritt A."/>
            <person name="Yoshinaga Y."/>
            <person name="Zwiers L.-H."/>
            <person name="Turgeon B."/>
            <person name="Goodwin S."/>
            <person name="Spatafora J."/>
            <person name="Crous P."/>
            <person name="Grigoriev I."/>
        </authorList>
    </citation>
    <scope>NUCLEOTIDE SEQUENCE</scope>
    <source>
        <strain evidence="3">Tuck. ex Michener</strain>
    </source>
</reference>
<evidence type="ECO:0000256" key="1">
    <source>
        <dbReference type="SAM" id="MobiDB-lite"/>
    </source>
</evidence>
<keyword evidence="4" id="KW-1185">Reference proteome</keyword>
<feature type="compositionally biased region" description="Polar residues" evidence="1">
    <location>
        <begin position="72"/>
        <end position="84"/>
    </location>
</feature>
<evidence type="ECO:0000313" key="3">
    <source>
        <dbReference type="EMBL" id="KAF2232181.1"/>
    </source>
</evidence>
<dbReference type="OrthoDB" id="3559580at2759"/>
<proteinExistence type="predicted"/>
<feature type="compositionally biased region" description="Acidic residues" evidence="1">
    <location>
        <begin position="119"/>
        <end position="154"/>
    </location>
</feature>
<sequence>MADGGSGWSDWCRYPNTNRYYRYRRTSQGGYEYYYWPGGAAEQSSTANYSQQPQTQATVSPALRRDSVIGGPSNQASSSQGQSPFNLYSLGQGLPSASVNSRYYASPRAAAYTPQGNTNDDDDDDDDDEEDDEEDGEEDEDEEEEEEEDDEEVQQDSRPPRTVLRPIHGSDSGSPVERLDPRFRRVRNRDQARFFTIGRVFQMLWTEPASQPNNPNAPRTRGSTHFSVVQYGERAFSEIRRFIVVQPGERHSLCVPIQTYGNRGVTNRGSDAVHHAIAYTQGQTPPILLPGERITKYPIPIVPDTVVSELANLGERSRINFSKTYTIEHNVKVCGTGKVSRNYEHLLGTYWRNATMGFSDPGHQCATCLAMGRNSLVRMGERCRFCGT</sequence>
<dbReference type="PANTHER" id="PTHR35391:SF5">
    <property type="entry name" value="DUF6590 DOMAIN-CONTAINING PROTEIN"/>
    <property type="match status" value="1"/>
</dbReference>
<dbReference type="InterPro" id="IPR046497">
    <property type="entry name" value="DUF6590"/>
</dbReference>
<dbReference type="Pfam" id="PF20233">
    <property type="entry name" value="DUF6590"/>
    <property type="match status" value="1"/>
</dbReference>
<evidence type="ECO:0000259" key="2">
    <source>
        <dbReference type="Pfam" id="PF20233"/>
    </source>
</evidence>
<name>A0A6A6H2T7_VIRVR</name>
<dbReference type="Proteomes" id="UP000800092">
    <property type="component" value="Unassembled WGS sequence"/>
</dbReference>
<feature type="compositionally biased region" description="Polar residues" evidence="1">
    <location>
        <begin position="42"/>
        <end position="59"/>
    </location>
</feature>